<evidence type="ECO:0000256" key="5">
    <source>
        <dbReference type="ARBA" id="ARBA00023136"/>
    </source>
</evidence>
<dbReference type="PANTHER" id="PTHR12428:SF65">
    <property type="entry name" value="CYTOCHROME C OXIDASE ASSEMBLY PROTEIN COX18, MITOCHONDRIAL"/>
    <property type="match status" value="1"/>
</dbReference>
<feature type="transmembrane region" description="Helical" evidence="7">
    <location>
        <begin position="74"/>
        <end position="96"/>
    </location>
</feature>
<dbReference type="InterPro" id="IPR028055">
    <property type="entry name" value="YidC/Oxa/ALB_C"/>
</dbReference>
<evidence type="ECO:0000259" key="8">
    <source>
        <dbReference type="Pfam" id="PF02096"/>
    </source>
</evidence>
<dbReference type="GO" id="GO:0005743">
    <property type="term" value="C:mitochondrial inner membrane"/>
    <property type="evidence" value="ECO:0007669"/>
    <property type="project" value="TreeGrafter"/>
</dbReference>
<dbReference type="GO" id="GO:0032979">
    <property type="term" value="P:protein insertion into mitochondrial inner membrane from matrix"/>
    <property type="evidence" value="ECO:0007669"/>
    <property type="project" value="TreeGrafter"/>
</dbReference>
<accession>A0A9W6T005</accession>
<name>A0A9W6T005_CANBO</name>
<sequence>MSLFLSSLRTEVSSSGRKKLGLGSFSVKITGFPKRNGLGIVYSKRDYFLEPVLNVLHQGADVLQTIHIESGLPWWAFIPMATFCMRSVITLPIAIIQRRGIQKQNSFRPIINSMSPILKAKLASSAQQAQLKRSLDPITHIKTETEQLTADKIVAIAAKEKWKRQRKIFKENGCQTWKFMILPAIQIPLWVSMSYMFRTLTGWNSMSTKPLDISLTTEGLGWVTDLSLPDPYMTLPIILGVVALSNAEWNFRTADLMKLTTRGMKNSLRPTAFDVVITVARASIIFLMAMATQAPAAIVLYWVSSNSFSLCQNYFLDRFLPLRYSPYNRFPGSKAKLSSTPLVKLETR</sequence>
<keyword evidence="5 7" id="KW-0472">Membrane</keyword>
<evidence type="ECO:0000256" key="7">
    <source>
        <dbReference type="SAM" id="Phobius"/>
    </source>
</evidence>
<reference evidence="9" key="1">
    <citation type="submission" date="2023-04" db="EMBL/GenBank/DDBJ databases">
        <title>Candida boidinii NBRC 10035.</title>
        <authorList>
            <person name="Ichikawa N."/>
            <person name="Sato H."/>
            <person name="Tonouchi N."/>
        </authorList>
    </citation>
    <scope>NUCLEOTIDE SEQUENCE</scope>
    <source>
        <strain evidence="9">NBRC 10035</strain>
    </source>
</reference>
<evidence type="ECO:0000313" key="10">
    <source>
        <dbReference type="Proteomes" id="UP001165120"/>
    </source>
</evidence>
<feature type="transmembrane region" description="Helical" evidence="7">
    <location>
        <begin position="272"/>
        <end position="292"/>
    </location>
</feature>
<gene>
    <name evidence="9" type="ORF">Cboi02_000150500</name>
</gene>
<feature type="domain" description="Membrane insertase YidC/Oxa/ALB C-terminal" evidence="8">
    <location>
        <begin position="159"/>
        <end position="317"/>
    </location>
</feature>
<dbReference type="GO" id="GO:0032977">
    <property type="term" value="F:membrane insertase activity"/>
    <property type="evidence" value="ECO:0007669"/>
    <property type="project" value="InterPro"/>
</dbReference>
<comment type="similarity">
    <text evidence="2 6">Belongs to the OXA1/ALB3/YidC family.</text>
</comment>
<evidence type="ECO:0000256" key="1">
    <source>
        <dbReference type="ARBA" id="ARBA00004141"/>
    </source>
</evidence>
<keyword evidence="4 7" id="KW-1133">Transmembrane helix</keyword>
<evidence type="ECO:0000256" key="3">
    <source>
        <dbReference type="ARBA" id="ARBA00022692"/>
    </source>
</evidence>
<comment type="subcellular location">
    <subcellularLocation>
        <location evidence="1 6">Membrane</location>
        <topology evidence="1 6">Multi-pass membrane protein</topology>
    </subcellularLocation>
</comment>
<evidence type="ECO:0000256" key="4">
    <source>
        <dbReference type="ARBA" id="ARBA00022989"/>
    </source>
</evidence>
<dbReference type="GO" id="GO:0033617">
    <property type="term" value="P:mitochondrial respiratory chain complex IV assembly"/>
    <property type="evidence" value="ECO:0007669"/>
    <property type="project" value="TreeGrafter"/>
</dbReference>
<dbReference type="PANTHER" id="PTHR12428">
    <property type="entry name" value="OXA1"/>
    <property type="match status" value="1"/>
</dbReference>
<evidence type="ECO:0000256" key="2">
    <source>
        <dbReference type="ARBA" id="ARBA00009877"/>
    </source>
</evidence>
<feature type="transmembrane region" description="Helical" evidence="7">
    <location>
        <begin position="232"/>
        <end position="251"/>
    </location>
</feature>
<protein>
    <submittedName>
        <fullName evidence="9">Unnamed protein product</fullName>
    </submittedName>
</protein>
<dbReference type="Pfam" id="PF02096">
    <property type="entry name" value="60KD_IMP"/>
    <property type="match status" value="1"/>
</dbReference>
<organism evidence="9 10">
    <name type="scientific">Candida boidinii</name>
    <name type="common">Yeast</name>
    <dbReference type="NCBI Taxonomy" id="5477"/>
    <lineage>
        <taxon>Eukaryota</taxon>
        <taxon>Fungi</taxon>
        <taxon>Dikarya</taxon>
        <taxon>Ascomycota</taxon>
        <taxon>Saccharomycotina</taxon>
        <taxon>Pichiomycetes</taxon>
        <taxon>Pichiales</taxon>
        <taxon>Pichiaceae</taxon>
        <taxon>Ogataea</taxon>
        <taxon>Ogataea/Candida clade</taxon>
    </lineage>
</organism>
<dbReference type="CDD" id="cd20069">
    <property type="entry name" value="5TM_Oxa1-like"/>
    <property type="match status" value="1"/>
</dbReference>
<evidence type="ECO:0000256" key="6">
    <source>
        <dbReference type="RuleBase" id="RU003945"/>
    </source>
</evidence>
<dbReference type="InterPro" id="IPR001708">
    <property type="entry name" value="YidC/ALB3/OXA1/COX18"/>
</dbReference>
<feature type="transmembrane region" description="Helical" evidence="7">
    <location>
        <begin position="176"/>
        <end position="197"/>
    </location>
</feature>
<keyword evidence="10" id="KW-1185">Reference proteome</keyword>
<dbReference type="Proteomes" id="UP001165120">
    <property type="component" value="Unassembled WGS sequence"/>
</dbReference>
<evidence type="ECO:0000313" key="9">
    <source>
        <dbReference type="EMBL" id="GME68242.1"/>
    </source>
</evidence>
<dbReference type="AlphaFoldDB" id="A0A9W6T005"/>
<comment type="caution">
    <text evidence="9">The sequence shown here is derived from an EMBL/GenBank/DDBJ whole genome shotgun (WGS) entry which is preliminary data.</text>
</comment>
<proteinExistence type="inferred from homology"/>
<keyword evidence="3 6" id="KW-0812">Transmembrane</keyword>
<dbReference type="EMBL" id="BSXN01000361">
    <property type="protein sequence ID" value="GME68242.1"/>
    <property type="molecule type" value="Genomic_DNA"/>
</dbReference>